<name>A0A3L9Z338_9FLAO</name>
<evidence type="ECO:0000313" key="4">
    <source>
        <dbReference type="EMBL" id="RMA66417.1"/>
    </source>
</evidence>
<dbReference type="InterPro" id="IPR007492">
    <property type="entry name" value="LytTR_DNA-bd_dom"/>
</dbReference>
<dbReference type="PROSITE" id="PS50930">
    <property type="entry name" value="HTH_LYTTR"/>
    <property type="match status" value="1"/>
</dbReference>
<dbReference type="InterPro" id="IPR046947">
    <property type="entry name" value="LytR-like"/>
</dbReference>
<dbReference type="Pfam" id="PF00072">
    <property type="entry name" value="Response_reg"/>
    <property type="match status" value="1"/>
</dbReference>
<dbReference type="InterPro" id="IPR001789">
    <property type="entry name" value="Sig_transdc_resp-reg_receiver"/>
</dbReference>
<feature type="domain" description="Response regulatory" evidence="2">
    <location>
        <begin position="2"/>
        <end position="114"/>
    </location>
</feature>
<comment type="caution">
    <text evidence="4">The sequence shown here is derived from an EMBL/GenBank/DDBJ whole genome shotgun (WGS) entry which is preliminary data.</text>
</comment>
<dbReference type="SUPFAM" id="SSF52172">
    <property type="entry name" value="CheY-like"/>
    <property type="match status" value="1"/>
</dbReference>
<dbReference type="Proteomes" id="UP000271339">
    <property type="component" value="Unassembled WGS sequence"/>
</dbReference>
<dbReference type="PROSITE" id="PS50110">
    <property type="entry name" value="RESPONSE_REGULATORY"/>
    <property type="match status" value="1"/>
</dbReference>
<protein>
    <submittedName>
        <fullName evidence="4">LytTR family two component transcriptional regulator</fullName>
    </submittedName>
</protein>
<dbReference type="RefSeq" id="WP_121906414.1">
    <property type="nucleotide sequence ID" value="NZ_REFC01000011.1"/>
</dbReference>
<feature type="modified residue" description="4-aspartylphosphate" evidence="1">
    <location>
        <position position="53"/>
    </location>
</feature>
<organism evidence="4 5">
    <name type="scientific">Ulvibacter antarcticus</name>
    <dbReference type="NCBI Taxonomy" id="442714"/>
    <lineage>
        <taxon>Bacteria</taxon>
        <taxon>Pseudomonadati</taxon>
        <taxon>Bacteroidota</taxon>
        <taxon>Flavobacteriia</taxon>
        <taxon>Flavobacteriales</taxon>
        <taxon>Flavobacteriaceae</taxon>
        <taxon>Ulvibacter</taxon>
    </lineage>
</organism>
<evidence type="ECO:0000313" key="5">
    <source>
        <dbReference type="Proteomes" id="UP000271339"/>
    </source>
</evidence>
<dbReference type="PANTHER" id="PTHR37299">
    <property type="entry name" value="TRANSCRIPTIONAL REGULATOR-RELATED"/>
    <property type="match status" value="1"/>
</dbReference>
<dbReference type="AlphaFoldDB" id="A0A3L9Z338"/>
<proteinExistence type="predicted"/>
<dbReference type="OrthoDB" id="2168082at2"/>
<accession>A0A3L9Z338</accession>
<dbReference type="SMART" id="SM00448">
    <property type="entry name" value="REC"/>
    <property type="match status" value="1"/>
</dbReference>
<dbReference type="Gene3D" id="2.40.50.1020">
    <property type="entry name" value="LytTr DNA-binding domain"/>
    <property type="match status" value="1"/>
</dbReference>
<feature type="domain" description="HTH LytTR-type" evidence="3">
    <location>
        <begin position="138"/>
        <end position="236"/>
    </location>
</feature>
<dbReference type="SMART" id="SM00850">
    <property type="entry name" value="LytTR"/>
    <property type="match status" value="1"/>
</dbReference>
<dbReference type="InterPro" id="IPR011006">
    <property type="entry name" value="CheY-like_superfamily"/>
</dbReference>
<evidence type="ECO:0000259" key="2">
    <source>
        <dbReference type="PROSITE" id="PS50110"/>
    </source>
</evidence>
<reference evidence="4 5" key="1">
    <citation type="submission" date="2018-10" db="EMBL/GenBank/DDBJ databases">
        <title>Genomic Encyclopedia of Archaeal and Bacterial Type Strains, Phase II (KMG-II): from individual species to whole genera.</title>
        <authorList>
            <person name="Goeker M."/>
        </authorList>
    </citation>
    <scope>NUCLEOTIDE SEQUENCE [LARGE SCALE GENOMIC DNA]</scope>
    <source>
        <strain evidence="4 5">DSM 23424</strain>
    </source>
</reference>
<dbReference type="GO" id="GO:0003677">
    <property type="term" value="F:DNA binding"/>
    <property type="evidence" value="ECO:0007669"/>
    <property type="project" value="InterPro"/>
</dbReference>
<dbReference type="PANTHER" id="PTHR37299:SF1">
    <property type="entry name" value="STAGE 0 SPORULATION PROTEIN A HOMOLOG"/>
    <property type="match status" value="1"/>
</dbReference>
<keyword evidence="1" id="KW-0597">Phosphoprotein</keyword>
<dbReference type="Gene3D" id="3.40.50.2300">
    <property type="match status" value="1"/>
</dbReference>
<evidence type="ECO:0000256" key="1">
    <source>
        <dbReference type="PROSITE-ProRule" id="PRU00169"/>
    </source>
</evidence>
<dbReference type="Pfam" id="PF04397">
    <property type="entry name" value="LytTR"/>
    <property type="match status" value="1"/>
</dbReference>
<evidence type="ECO:0000259" key="3">
    <source>
        <dbReference type="PROSITE" id="PS50930"/>
    </source>
</evidence>
<dbReference type="GO" id="GO:0000156">
    <property type="term" value="F:phosphorelay response regulator activity"/>
    <property type="evidence" value="ECO:0007669"/>
    <property type="project" value="InterPro"/>
</dbReference>
<keyword evidence="5" id="KW-1185">Reference proteome</keyword>
<gene>
    <name evidence="4" type="ORF">BXY75_0841</name>
</gene>
<sequence length="237" mass="27042">MECIIIDDEKTSRIIINQLCESLDSLEIKAEFSNAIDAIKYLNKYEVDLVFLDIHMPGFNGFDFLQTLKTSPKIILTTSDTNYALKAFEYDNIVDYLVKPITQDRFTKAVLKAEALSDSIKSDELSVQSKLNSGDDELFVNINGRLVKLRFDEIILVEAKGDYILIKTDNENFTIHSTMKKIEEKLPVNSFLKVHRSFVINTSKIIDIENNSVLIGKNVVPVSRSNRSELMKRLNLL</sequence>
<dbReference type="EMBL" id="REFC01000011">
    <property type="protein sequence ID" value="RMA66417.1"/>
    <property type="molecule type" value="Genomic_DNA"/>
</dbReference>